<organism evidence="5 6">
    <name type="scientific">Ohtaekwangia koreensis</name>
    <dbReference type="NCBI Taxonomy" id="688867"/>
    <lineage>
        <taxon>Bacteria</taxon>
        <taxon>Pseudomonadati</taxon>
        <taxon>Bacteroidota</taxon>
        <taxon>Cytophagia</taxon>
        <taxon>Cytophagales</taxon>
        <taxon>Fulvivirgaceae</taxon>
        <taxon>Ohtaekwangia</taxon>
    </lineage>
</organism>
<dbReference type="EMBL" id="FUZU01000004">
    <property type="protein sequence ID" value="SKC85604.1"/>
    <property type="molecule type" value="Genomic_DNA"/>
</dbReference>
<dbReference type="AlphaFoldDB" id="A0A1T5MC87"/>
<keyword evidence="2" id="KW-0479">Metal-binding</keyword>
<keyword evidence="3" id="KW-0732">Signal</keyword>
<dbReference type="InterPro" id="IPR027268">
    <property type="entry name" value="Peptidase_M4/M1_CTD_sf"/>
</dbReference>
<keyword evidence="6" id="KW-1185">Reference proteome</keyword>
<dbReference type="Proteomes" id="UP000190961">
    <property type="component" value="Unassembled WGS sequence"/>
</dbReference>
<dbReference type="InterPro" id="IPR034015">
    <property type="entry name" value="M1_LTA4H"/>
</dbReference>
<comment type="cofactor">
    <cofactor evidence="2">
        <name>Zn(2+)</name>
        <dbReference type="ChEBI" id="CHEBI:29105"/>
    </cofactor>
    <text evidence="2">Binds 1 zinc ion per subunit.</text>
</comment>
<dbReference type="RefSeq" id="WP_079689448.1">
    <property type="nucleotide sequence ID" value="NZ_FUZU01000004.1"/>
</dbReference>
<feature type="binding site" evidence="2">
    <location>
        <position position="353"/>
    </location>
    <ligand>
        <name>Zn(2+)</name>
        <dbReference type="ChEBI" id="CHEBI:29105"/>
        <note>catalytic</note>
    </ligand>
</feature>
<dbReference type="PANTHER" id="PTHR45726">
    <property type="entry name" value="LEUKOTRIENE A-4 HYDROLASE"/>
    <property type="match status" value="1"/>
</dbReference>
<evidence type="ECO:0000313" key="6">
    <source>
        <dbReference type="Proteomes" id="UP000190961"/>
    </source>
</evidence>
<dbReference type="CDD" id="cd09604">
    <property type="entry name" value="M1_APN_like"/>
    <property type="match status" value="1"/>
</dbReference>
<evidence type="ECO:0000256" key="3">
    <source>
        <dbReference type="SAM" id="SignalP"/>
    </source>
</evidence>
<feature type="active site" description="Proton donor" evidence="1">
    <location>
        <position position="436"/>
    </location>
</feature>
<feature type="chain" id="PRO_5010525599" description="Peptidase M1 membrane alanine aminopeptidase domain-containing protein" evidence="3">
    <location>
        <begin position="23"/>
        <end position="623"/>
    </location>
</feature>
<feature type="binding site" evidence="2">
    <location>
        <position position="376"/>
    </location>
    <ligand>
        <name>Zn(2+)</name>
        <dbReference type="ChEBI" id="CHEBI:29105"/>
        <note>catalytic</note>
    </ligand>
</feature>
<proteinExistence type="predicted"/>
<feature type="signal peptide" evidence="3">
    <location>
        <begin position="1"/>
        <end position="22"/>
    </location>
</feature>
<name>A0A1T5MC87_9BACT</name>
<dbReference type="SUPFAM" id="SSF55486">
    <property type="entry name" value="Metalloproteases ('zincins'), catalytic domain"/>
    <property type="match status" value="1"/>
</dbReference>
<dbReference type="Pfam" id="PF01433">
    <property type="entry name" value="Peptidase_M1"/>
    <property type="match status" value="1"/>
</dbReference>
<feature type="binding site" evidence="2">
    <location>
        <position position="357"/>
    </location>
    <ligand>
        <name>Zn(2+)</name>
        <dbReference type="ChEBI" id="CHEBI:29105"/>
        <note>catalytic</note>
    </ligand>
</feature>
<dbReference type="Gene3D" id="1.10.390.10">
    <property type="entry name" value="Neutral Protease Domain 2"/>
    <property type="match status" value="1"/>
</dbReference>
<evidence type="ECO:0000256" key="2">
    <source>
        <dbReference type="PIRSR" id="PIRSR634015-3"/>
    </source>
</evidence>
<dbReference type="PANTHER" id="PTHR45726:SF3">
    <property type="entry name" value="LEUKOTRIENE A-4 HYDROLASE"/>
    <property type="match status" value="1"/>
</dbReference>
<sequence>MLHCKKLVLVAFAMASGMLSVAQDYRWQQRAEYTMDVRLDVKTHKVTGTQKLTYYNNSKDTLSKVYYHLYFNAFQPGSMMDVRSRNIADPDGRVKDRISKLKDDEIGYQHILSLKQDGKDTRYKVDGTILEVTLPKAILPGAKTVFDMKFESQVPVQIRRSGRNNKEGISYSMTQWYPKLAEYDFRGWHAYQYVAREFHGIWGDFDVKITIDPSFVIAGTGKLANADKIGYGYEKAGTTVKRAEGELTWNFVAKNVIDFAWAADPDYIHDRAQVPNGPELHFFYQNNDKIIENWKKMEGYAVKHFEFMSKTFGKYPYENYSIIQGGDGGMEYPMCTLILGEGNLGGLVGVMAHEAAHSWYQGVLASNESLYAWLDEGFTDFASHESEALLFNTSLAEAHAGSYNAYFTLIKRGLQEPISQHSDHYTTNTAYGTAAYAMGTIFLHQLKYIIGEENFYKGMRLYYNSWKFKHPEPNDFIRVMEKVSGMQLKWYMSYWVNTTKKIDYTIKTVLEKEGNTYVTLERVGEFPMPVDLVVTYKDGSKELFYIPLNETLGSKPVEDKSIKRTDLTAWPWVNPQYTAQINRRADEIATIEIDPSQRLADVERKNNIVDISQGLKAYQNATR</sequence>
<gene>
    <name evidence="5" type="ORF">SAMN05660236_4925</name>
</gene>
<dbReference type="OrthoDB" id="9814383at2"/>
<protein>
    <recommendedName>
        <fullName evidence="4">Peptidase M1 membrane alanine aminopeptidase domain-containing protein</fullName>
    </recommendedName>
</protein>
<dbReference type="GO" id="GO:0008270">
    <property type="term" value="F:zinc ion binding"/>
    <property type="evidence" value="ECO:0007669"/>
    <property type="project" value="InterPro"/>
</dbReference>
<accession>A0A1T5MC87</accession>
<evidence type="ECO:0000259" key="4">
    <source>
        <dbReference type="Pfam" id="PF01433"/>
    </source>
</evidence>
<dbReference type="InterPro" id="IPR014782">
    <property type="entry name" value="Peptidase_M1_dom"/>
</dbReference>
<feature type="domain" description="Peptidase M1 membrane alanine aminopeptidase" evidence="4">
    <location>
        <begin position="347"/>
        <end position="495"/>
    </location>
</feature>
<evidence type="ECO:0000256" key="1">
    <source>
        <dbReference type="PIRSR" id="PIRSR634015-1"/>
    </source>
</evidence>
<dbReference type="GO" id="GO:0008237">
    <property type="term" value="F:metallopeptidase activity"/>
    <property type="evidence" value="ECO:0007669"/>
    <property type="project" value="InterPro"/>
</dbReference>
<reference evidence="5 6" key="1">
    <citation type="submission" date="2017-02" db="EMBL/GenBank/DDBJ databases">
        <authorList>
            <person name="Peterson S.W."/>
        </authorList>
    </citation>
    <scope>NUCLEOTIDE SEQUENCE [LARGE SCALE GENOMIC DNA]</scope>
    <source>
        <strain evidence="5 6">DSM 25262</strain>
    </source>
</reference>
<keyword evidence="2" id="KW-0862">Zinc</keyword>
<dbReference type="STRING" id="688867.SAMN05660236_4925"/>
<feature type="active site" description="Proton acceptor" evidence="1">
    <location>
        <position position="354"/>
    </location>
</feature>
<evidence type="ECO:0000313" key="5">
    <source>
        <dbReference type="EMBL" id="SKC85604.1"/>
    </source>
</evidence>